<proteinExistence type="predicted"/>
<protein>
    <recommendedName>
        <fullName evidence="3">Lipocalin-like domain-containing protein</fullName>
    </recommendedName>
</protein>
<dbReference type="AlphaFoldDB" id="A0A927B8Z8"/>
<dbReference type="Proteomes" id="UP000612233">
    <property type="component" value="Unassembled WGS sequence"/>
</dbReference>
<comment type="caution">
    <text evidence="1">The sequence shown here is derived from an EMBL/GenBank/DDBJ whole genome shotgun (WGS) entry which is preliminary data.</text>
</comment>
<evidence type="ECO:0000313" key="1">
    <source>
        <dbReference type="EMBL" id="MBD2766327.1"/>
    </source>
</evidence>
<evidence type="ECO:0008006" key="3">
    <source>
        <dbReference type="Google" id="ProtNLM"/>
    </source>
</evidence>
<organism evidence="1 2">
    <name type="scientific">Hymenobacter montanus</name>
    <dbReference type="NCBI Taxonomy" id="2771359"/>
    <lineage>
        <taxon>Bacteria</taxon>
        <taxon>Pseudomonadati</taxon>
        <taxon>Bacteroidota</taxon>
        <taxon>Cytophagia</taxon>
        <taxon>Cytophagales</taxon>
        <taxon>Hymenobacteraceae</taxon>
        <taxon>Hymenobacter</taxon>
    </lineage>
</organism>
<dbReference type="PROSITE" id="PS51257">
    <property type="entry name" value="PROKAR_LIPOPROTEIN"/>
    <property type="match status" value="1"/>
</dbReference>
<dbReference type="RefSeq" id="WP_191003159.1">
    <property type="nucleotide sequence ID" value="NZ_JACXAD010000001.1"/>
</dbReference>
<evidence type="ECO:0000313" key="2">
    <source>
        <dbReference type="Proteomes" id="UP000612233"/>
    </source>
</evidence>
<accession>A0A927B8Z8</accession>
<dbReference type="EMBL" id="JACXAD010000001">
    <property type="protein sequence ID" value="MBD2766327.1"/>
    <property type="molecule type" value="Genomic_DNA"/>
</dbReference>
<keyword evidence="2" id="KW-1185">Reference proteome</keyword>
<name>A0A927B8Z8_9BACT</name>
<sequence>MKHHPLRSFLLPLFVSISLVSCKKDTSVSPTGLIGTWKLTNRECYCLPMSRPDESVTFTGKNFSFCKDGRIISEGTYTKTTGPVECGSTTQVPILRLAGTSGVIHQVVATIDGRTLVLDYRAEGGGCISDTSIDTYERLP</sequence>
<gene>
    <name evidence="1" type="ORF">IC235_00290</name>
</gene>
<reference evidence="1" key="1">
    <citation type="submission" date="2020-09" db="EMBL/GenBank/DDBJ databases">
        <authorList>
            <person name="Kim M.K."/>
        </authorList>
    </citation>
    <scope>NUCLEOTIDE SEQUENCE</scope>
    <source>
        <strain evidence="1">BT664</strain>
    </source>
</reference>